<dbReference type="GO" id="GO:0016787">
    <property type="term" value="F:hydrolase activity"/>
    <property type="evidence" value="ECO:0007669"/>
    <property type="project" value="UniProtKB-KW"/>
</dbReference>
<evidence type="ECO:0000313" key="3">
    <source>
        <dbReference type="Proteomes" id="UP000562492"/>
    </source>
</evidence>
<name>A0ABR6RHX9_9BURK</name>
<reference evidence="2 3" key="1">
    <citation type="submission" date="2020-08" db="EMBL/GenBank/DDBJ databases">
        <title>Functional genomics of gut bacteria from endangered species of beetles.</title>
        <authorList>
            <person name="Carlos-Shanley C."/>
        </authorList>
    </citation>
    <scope>NUCLEOTIDE SEQUENCE [LARGE SCALE GENOMIC DNA]</scope>
    <source>
        <strain evidence="2 3">S00124</strain>
    </source>
</reference>
<dbReference type="RefSeq" id="WP_184709467.1">
    <property type="nucleotide sequence ID" value="NZ_JACHKZ010000018.1"/>
</dbReference>
<dbReference type="PRINTS" id="PR01404">
    <property type="entry name" value="NPPPHYDRLASE"/>
</dbReference>
<dbReference type="NCBIfam" id="NF006961">
    <property type="entry name" value="PRK09438.1"/>
    <property type="match status" value="1"/>
</dbReference>
<protein>
    <submittedName>
        <fullName evidence="2">dATP pyrophosphohydrolase</fullName>
        <ecNumber evidence="2">3.6.1.-</ecNumber>
    </submittedName>
</protein>
<dbReference type="EC" id="3.6.1.-" evidence="2"/>
<dbReference type="Pfam" id="PF00293">
    <property type="entry name" value="NUDIX"/>
    <property type="match status" value="1"/>
</dbReference>
<evidence type="ECO:0000259" key="1">
    <source>
        <dbReference type="PROSITE" id="PS51462"/>
    </source>
</evidence>
<feature type="domain" description="Nudix hydrolase" evidence="1">
    <location>
        <begin position="8"/>
        <end position="152"/>
    </location>
</feature>
<evidence type="ECO:0000313" key="2">
    <source>
        <dbReference type="EMBL" id="MBB6578774.1"/>
    </source>
</evidence>
<dbReference type="InterPro" id="IPR000086">
    <property type="entry name" value="NUDIX_hydrolase_dom"/>
</dbReference>
<accession>A0ABR6RHX9</accession>
<proteinExistence type="predicted"/>
<dbReference type="PROSITE" id="PS51462">
    <property type="entry name" value="NUDIX"/>
    <property type="match status" value="1"/>
</dbReference>
<dbReference type="Proteomes" id="UP000562492">
    <property type="component" value="Unassembled WGS sequence"/>
</dbReference>
<dbReference type="Gene3D" id="3.90.79.10">
    <property type="entry name" value="Nucleoside Triphosphate Pyrophosphohydrolase"/>
    <property type="match status" value="1"/>
</dbReference>
<organism evidence="2 3">
    <name type="scientific">Comamonas odontotermitis</name>
    <dbReference type="NCBI Taxonomy" id="379895"/>
    <lineage>
        <taxon>Bacteria</taxon>
        <taxon>Pseudomonadati</taxon>
        <taxon>Pseudomonadota</taxon>
        <taxon>Betaproteobacteria</taxon>
        <taxon>Burkholderiales</taxon>
        <taxon>Comamonadaceae</taxon>
        <taxon>Comamonas</taxon>
    </lineage>
</organism>
<dbReference type="PANTHER" id="PTHR43736:SF1">
    <property type="entry name" value="DIHYDRONEOPTERIN TRIPHOSPHATE DIPHOSPHATASE"/>
    <property type="match status" value="1"/>
</dbReference>
<comment type="caution">
    <text evidence="2">The sequence shown here is derived from an EMBL/GenBank/DDBJ whole genome shotgun (WGS) entry which is preliminary data.</text>
</comment>
<sequence>MVNSKPFKIPQSVLVIIHTADLQVLLLRRVGSMAGVDYWQPVTGSKDAEDESWVQTAIREVGEETGIDANHPDCILRDWNLENIYPIYPQWLHRYAPGVRMNTEHVLSLQVPSYTNITLSPREHSAYAWHDWREAAERCYSISNSEAILWLPRFLHS</sequence>
<gene>
    <name evidence="2" type="ORF">HNP33_002873</name>
</gene>
<dbReference type="InterPro" id="IPR003564">
    <property type="entry name" value="DHNTPase"/>
</dbReference>
<dbReference type="SUPFAM" id="SSF55811">
    <property type="entry name" value="Nudix"/>
    <property type="match status" value="1"/>
</dbReference>
<dbReference type="EMBL" id="JACHKZ010000018">
    <property type="protein sequence ID" value="MBB6578774.1"/>
    <property type="molecule type" value="Genomic_DNA"/>
</dbReference>
<dbReference type="InterPro" id="IPR015797">
    <property type="entry name" value="NUDIX_hydrolase-like_dom_sf"/>
</dbReference>
<dbReference type="PANTHER" id="PTHR43736">
    <property type="entry name" value="ADP-RIBOSE PYROPHOSPHATASE"/>
    <property type="match status" value="1"/>
</dbReference>
<dbReference type="CDD" id="cd04664">
    <property type="entry name" value="NUDIX_DHNTPase_like"/>
    <property type="match status" value="1"/>
</dbReference>
<keyword evidence="2" id="KW-0378">Hydrolase</keyword>
<keyword evidence="3" id="KW-1185">Reference proteome</keyword>